<dbReference type="AlphaFoldDB" id="G9MZZ4"/>
<evidence type="ECO:0000313" key="1">
    <source>
        <dbReference type="EMBL" id="EHK20199.1"/>
    </source>
</evidence>
<dbReference type="InterPro" id="IPR036188">
    <property type="entry name" value="FAD/NAD-bd_sf"/>
</dbReference>
<gene>
    <name evidence="1" type="ORF">TRIVIDRAFT_48107</name>
</gene>
<dbReference type="RefSeq" id="XP_013954392.1">
    <property type="nucleotide sequence ID" value="XM_014098917.1"/>
</dbReference>
<proteinExistence type="predicted"/>
<dbReference type="Gene3D" id="3.50.50.60">
    <property type="entry name" value="FAD/NAD(P)-binding domain"/>
    <property type="match status" value="1"/>
</dbReference>
<dbReference type="Pfam" id="PF13450">
    <property type="entry name" value="NAD_binding_8"/>
    <property type="match status" value="1"/>
</dbReference>
<organism evidence="1 2">
    <name type="scientific">Hypocrea virens (strain Gv29-8 / FGSC 10586)</name>
    <name type="common">Gliocladium virens</name>
    <name type="synonym">Trichoderma virens</name>
    <dbReference type="NCBI Taxonomy" id="413071"/>
    <lineage>
        <taxon>Eukaryota</taxon>
        <taxon>Fungi</taxon>
        <taxon>Dikarya</taxon>
        <taxon>Ascomycota</taxon>
        <taxon>Pezizomycotina</taxon>
        <taxon>Sordariomycetes</taxon>
        <taxon>Hypocreomycetidae</taxon>
        <taxon>Hypocreales</taxon>
        <taxon>Hypocreaceae</taxon>
        <taxon>Trichoderma</taxon>
    </lineage>
</organism>
<reference evidence="1 2" key="1">
    <citation type="journal article" date="2011" name="Genome Biol.">
        <title>Comparative genome sequence analysis underscores mycoparasitism as the ancestral life style of Trichoderma.</title>
        <authorList>
            <person name="Kubicek C.P."/>
            <person name="Herrera-Estrella A."/>
            <person name="Seidl-Seiboth V."/>
            <person name="Martinez D.A."/>
            <person name="Druzhinina I.S."/>
            <person name="Thon M."/>
            <person name="Zeilinger S."/>
            <person name="Casas-Flores S."/>
            <person name="Horwitz B.A."/>
            <person name="Mukherjee P.K."/>
            <person name="Mukherjee M."/>
            <person name="Kredics L."/>
            <person name="Alcaraz L.D."/>
            <person name="Aerts A."/>
            <person name="Antal Z."/>
            <person name="Atanasova L."/>
            <person name="Cervantes-Badillo M.G."/>
            <person name="Challacombe J."/>
            <person name="Chertkov O."/>
            <person name="McCluskey K."/>
            <person name="Coulpier F."/>
            <person name="Deshpande N."/>
            <person name="von Doehren H."/>
            <person name="Ebbole D.J."/>
            <person name="Esquivel-Naranjo E.U."/>
            <person name="Fekete E."/>
            <person name="Flipphi M."/>
            <person name="Glaser F."/>
            <person name="Gomez-Rodriguez E.Y."/>
            <person name="Gruber S."/>
            <person name="Han C."/>
            <person name="Henrissat B."/>
            <person name="Hermosa R."/>
            <person name="Hernandez-Onate M."/>
            <person name="Karaffa L."/>
            <person name="Kosti I."/>
            <person name="Le Crom S."/>
            <person name="Lindquist E."/>
            <person name="Lucas S."/>
            <person name="Luebeck M."/>
            <person name="Luebeck P.S."/>
            <person name="Margeot A."/>
            <person name="Metz B."/>
            <person name="Misra M."/>
            <person name="Nevalainen H."/>
            <person name="Omann M."/>
            <person name="Packer N."/>
            <person name="Perrone G."/>
            <person name="Uresti-Rivera E.E."/>
            <person name="Salamov A."/>
            <person name="Schmoll M."/>
            <person name="Seiboth B."/>
            <person name="Shapiro H."/>
            <person name="Sukno S."/>
            <person name="Tamayo-Ramos J.A."/>
            <person name="Tisch D."/>
            <person name="Wiest A."/>
            <person name="Wilkinson H.H."/>
            <person name="Zhang M."/>
            <person name="Coutinho P.M."/>
            <person name="Kenerley C.M."/>
            <person name="Monte E."/>
            <person name="Baker S.E."/>
            <person name="Grigoriev I.V."/>
        </authorList>
    </citation>
    <scope>NUCLEOTIDE SEQUENCE [LARGE SCALE GENOMIC DNA]</scope>
    <source>
        <strain evidence="2">Gv29-8 / FGSC 10586</strain>
    </source>
</reference>
<evidence type="ECO:0008006" key="3">
    <source>
        <dbReference type="Google" id="ProtNLM"/>
    </source>
</evidence>
<dbReference type="VEuPathDB" id="FungiDB:TRIVIDRAFT_48107"/>
<sequence length="461" mass="50036">MALQLGVSSAAPSNAFDPSLFNKEDVIQKDSVVIGCGAAGAYGAIKLQDSGKDVLVIEQRGRCGGHVASYIDPATSVNINAAVVILVDLPETQAFFKRVGVTLGPATDLLGDKSTNIFVDFQSGKLVNYTMPDPLTLFGLITKYTNILTTQYPWLSSGWNLPDPVPKELVQSFGDWLLANDLEGLAYPISLLSQRGEITAMPAIYGLMQFNVDWATQALVGFVAAENMQDIYDNAFNIINSMPNGIFLNTTIVSTQRQDGGTSLIINTPRGQKLVQAKNTLMTGLPTISNLKGWDLDDNEILIFSQFTNGGYAGGVVKSSTLNVTPSWGNVAPNGPFFVPSFPAVNVFGAKDPQVHNDLFMWYFNTPQPMETDAIVSAVNTTLNKLGSAGVLDTRDISFPFSYNHKNYFCNVPADAIASGFYKQLYALQGKRSTVWSGATWFANSHSGIYQFTDKVVKTYM</sequence>
<comment type="caution">
    <text evidence="1">The sequence shown here is derived from an EMBL/GenBank/DDBJ whole genome shotgun (WGS) entry which is preliminary data.</text>
</comment>
<keyword evidence="2" id="KW-1185">Reference proteome</keyword>
<dbReference type="Gene3D" id="3.30.70.1990">
    <property type="match status" value="1"/>
</dbReference>
<name>G9MZZ4_HYPVG</name>
<dbReference type="Proteomes" id="UP000007115">
    <property type="component" value="Unassembled WGS sequence"/>
</dbReference>
<dbReference type="InParanoid" id="G9MZZ4"/>
<dbReference type="eggNOG" id="ENOG502R1TU">
    <property type="taxonomic scope" value="Eukaryota"/>
</dbReference>
<dbReference type="Gene3D" id="1.10.405.20">
    <property type="match status" value="1"/>
</dbReference>
<accession>G9MZZ4</accession>
<dbReference type="EMBL" id="ABDF02000081">
    <property type="protein sequence ID" value="EHK20199.1"/>
    <property type="molecule type" value="Genomic_DNA"/>
</dbReference>
<dbReference type="OMA" id="TYYMSAT"/>
<dbReference type="SUPFAM" id="SSF51905">
    <property type="entry name" value="FAD/NAD(P)-binding domain"/>
    <property type="match status" value="1"/>
</dbReference>
<evidence type="ECO:0000313" key="2">
    <source>
        <dbReference type="Proteomes" id="UP000007115"/>
    </source>
</evidence>
<dbReference type="OrthoDB" id="68575at2759"/>
<dbReference type="GeneID" id="25794744"/>
<protein>
    <recommendedName>
        <fullName evidence="3">Amine oxidase domain-containing protein</fullName>
    </recommendedName>
</protein>
<dbReference type="HOGENOM" id="CLU_028280_0_0_1"/>